<keyword evidence="2" id="KW-0479">Metal-binding</keyword>
<dbReference type="InterPro" id="IPR017439">
    <property type="entry name" value="Amidohydrolase"/>
</dbReference>
<feature type="binding site" evidence="2">
    <location>
        <position position="136"/>
    </location>
    <ligand>
        <name>Mn(2+)</name>
        <dbReference type="ChEBI" id="CHEBI:29035"/>
        <label>2</label>
    </ligand>
</feature>
<dbReference type="FunFam" id="3.30.70.360:FF:000001">
    <property type="entry name" value="N-acetyldiaminopimelate deacetylase"/>
    <property type="match status" value="1"/>
</dbReference>
<comment type="caution">
    <text evidence="4">The sequence shown here is derived from an EMBL/GenBank/DDBJ whole genome shotgun (WGS) entry which is preliminary data.</text>
</comment>
<organism evidence="4 5">
    <name type="scientific">Halanaerobium polyolivorans</name>
    <dbReference type="NCBI Taxonomy" id="2886943"/>
    <lineage>
        <taxon>Bacteria</taxon>
        <taxon>Bacillati</taxon>
        <taxon>Bacillota</taxon>
        <taxon>Clostridia</taxon>
        <taxon>Halanaerobiales</taxon>
        <taxon>Halanaerobiaceae</taxon>
        <taxon>Halanaerobium</taxon>
    </lineage>
</organism>
<feature type="binding site" evidence="2">
    <location>
        <position position="160"/>
    </location>
    <ligand>
        <name>Mn(2+)</name>
        <dbReference type="ChEBI" id="CHEBI:29035"/>
        <label>2</label>
    </ligand>
</feature>
<feature type="binding site" evidence="2">
    <location>
        <position position="102"/>
    </location>
    <ligand>
        <name>Mn(2+)</name>
        <dbReference type="ChEBI" id="CHEBI:29035"/>
        <label>2</label>
    </ligand>
</feature>
<proteinExistence type="predicted"/>
<evidence type="ECO:0000259" key="3">
    <source>
        <dbReference type="Pfam" id="PF07687"/>
    </source>
</evidence>
<dbReference type="GO" id="GO:0046872">
    <property type="term" value="F:metal ion binding"/>
    <property type="evidence" value="ECO:0007669"/>
    <property type="project" value="UniProtKB-KW"/>
</dbReference>
<dbReference type="InterPro" id="IPR011650">
    <property type="entry name" value="Peptidase_M20_dimer"/>
</dbReference>
<dbReference type="PANTHER" id="PTHR11014">
    <property type="entry name" value="PEPTIDASE M20 FAMILY MEMBER"/>
    <property type="match status" value="1"/>
</dbReference>
<dbReference type="Pfam" id="PF07687">
    <property type="entry name" value="M20_dimer"/>
    <property type="match status" value="1"/>
</dbReference>
<feature type="domain" description="Peptidase M20 dimerisation" evidence="3">
    <location>
        <begin position="186"/>
        <end position="281"/>
    </location>
</feature>
<keyword evidence="1" id="KW-0378">Hydrolase</keyword>
<dbReference type="NCBIfam" id="TIGR01891">
    <property type="entry name" value="amidohydrolases"/>
    <property type="match status" value="1"/>
</dbReference>
<dbReference type="Gene3D" id="3.40.630.10">
    <property type="entry name" value="Zn peptidases"/>
    <property type="match status" value="1"/>
</dbReference>
<dbReference type="InterPro" id="IPR036264">
    <property type="entry name" value="Bact_exopeptidase_dim_dom"/>
</dbReference>
<dbReference type="InterPro" id="IPR002933">
    <property type="entry name" value="Peptidase_M20"/>
</dbReference>
<keyword evidence="5" id="KW-1185">Reference proteome</keyword>
<comment type="cofactor">
    <cofactor evidence="2">
        <name>Mn(2+)</name>
        <dbReference type="ChEBI" id="CHEBI:29035"/>
    </cofactor>
    <text evidence="2">The Mn(2+) ion enhances activity.</text>
</comment>
<keyword evidence="2" id="KW-0464">Manganese</keyword>
<evidence type="ECO:0000313" key="4">
    <source>
        <dbReference type="EMBL" id="MCC3145290.1"/>
    </source>
</evidence>
<name>A0AAW4X0G1_9FIRM</name>
<evidence type="ECO:0000313" key="5">
    <source>
        <dbReference type="Proteomes" id="UP001199296"/>
    </source>
</evidence>
<dbReference type="Gene3D" id="3.30.70.360">
    <property type="match status" value="1"/>
</dbReference>
<dbReference type="PIRSF" id="PIRSF005962">
    <property type="entry name" value="Pept_M20D_amidohydro"/>
    <property type="match status" value="1"/>
</dbReference>
<evidence type="ECO:0000256" key="1">
    <source>
        <dbReference type="ARBA" id="ARBA00022801"/>
    </source>
</evidence>
<dbReference type="GO" id="GO:0050118">
    <property type="term" value="F:N-acetyldiaminopimelate deacetylase activity"/>
    <property type="evidence" value="ECO:0007669"/>
    <property type="project" value="UniProtKB-ARBA"/>
</dbReference>
<feature type="binding site" evidence="2">
    <location>
        <position position="359"/>
    </location>
    <ligand>
        <name>Mn(2+)</name>
        <dbReference type="ChEBI" id="CHEBI:29035"/>
        <label>2</label>
    </ligand>
</feature>
<feature type="binding site" evidence="2">
    <location>
        <position position="100"/>
    </location>
    <ligand>
        <name>Mn(2+)</name>
        <dbReference type="ChEBI" id="CHEBI:29035"/>
        <label>2</label>
    </ligand>
</feature>
<protein>
    <submittedName>
        <fullName evidence="4">M20 family metallopeptidase</fullName>
    </submittedName>
</protein>
<evidence type="ECO:0000256" key="2">
    <source>
        <dbReference type="PIRSR" id="PIRSR005962-1"/>
    </source>
</evidence>
<dbReference type="AlphaFoldDB" id="A0AAW4X0G1"/>
<dbReference type="PANTHER" id="PTHR11014:SF63">
    <property type="entry name" value="METALLOPEPTIDASE, PUTATIVE (AFU_ORTHOLOGUE AFUA_6G09600)-RELATED"/>
    <property type="match status" value="1"/>
</dbReference>
<dbReference type="EMBL" id="JAJFAT010000010">
    <property type="protein sequence ID" value="MCC3145290.1"/>
    <property type="molecule type" value="Genomic_DNA"/>
</dbReference>
<dbReference type="CDD" id="cd08019">
    <property type="entry name" value="M20_Acy1-like"/>
    <property type="match status" value="1"/>
</dbReference>
<gene>
    <name evidence="4" type="ORF">LJ207_08140</name>
</gene>
<dbReference type="Pfam" id="PF01546">
    <property type="entry name" value="Peptidase_M20"/>
    <property type="match status" value="1"/>
</dbReference>
<sequence>MDFKEVLRAEKEYLIELRREFHKNPEKSWEEYRTSERIKEELDKIGVEYKSCAGTGVVAVIEGAKEGKTVALRADIDALELDEETELSFKSENKGLMHACGHDGHTAMLLTAARALVKTKDQLSGRVKLIFQPAEEMVAGAKELVKEGVLKDVEAILGIHLWSGLKTGKINVEAGPRMASGDYVMINFIGAGGHGSLPQQTVDPIAAASAFVMESQAVMSRESSPLDPVVFTIGKIDSGSRFNIIPSRAELEGTLRCFSEKSRTNASEAIERFANKIAAAYRAEAEVEIKEGTPPTVNDAEIAAYAQKAAAEIVGEDSIISMEKTTGSEDMAYYLNEIPGCLAFVGAGFEDDSKNFPHHHPEFNIDEDSLLIGASLYFNFAFNYLNQ</sequence>
<dbReference type="Proteomes" id="UP001199296">
    <property type="component" value="Unassembled WGS sequence"/>
</dbReference>
<accession>A0AAW4X0G1</accession>
<dbReference type="SUPFAM" id="SSF53187">
    <property type="entry name" value="Zn-dependent exopeptidases"/>
    <property type="match status" value="1"/>
</dbReference>
<dbReference type="RefSeq" id="WP_229345905.1">
    <property type="nucleotide sequence ID" value="NZ_JAJFAT010000010.1"/>
</dbReference>
<dbReference type="SUPFAM" id="SSF55031">
    <property type="entry name" value="Bacterial exopeptidase dimerisation domain"/>
    <property type="match status" value="1"/>
</dbReference>
<dbReference type="GO" id="GO:0019877">
    <property type="term" value="P:diaminopimelate biosynthetic process"/>
    <property type="evidence" value="ECO:0007669"/>
    <property type="project" value="UniProtKB-ARBA"/>
</dbReference>
<reference evidence="4 5" key="1">
    <citation type="submission" date="2021-10" db="EMBL/GenBank/DDBJ databases">
        <authorList>
            <person name="Grouzdev D.S."/>
            <person name="Pantiukh K.S."/>
            <person name="Krutkina M.S."/>
        </authorList>
    </citation>
    <scope>NUCLEOTIDE SEQUENCE [LARGE SCALE GENOMIC DNA]</scope>
    <source>
        <strain evidence="4 5">Z-7514</strain>
    </source>
</reference>